<evidence type="ECO:0000313" key="2">
    <source>
        <dbReference type="Proteomes" id="UP000480854"/>
    </source>
</evidence>
<sequence length="397" mass="43808">MGTPFFTKDGRLHQTPGYDEVSRIYYFPSNGFVLPPVSDKPSPEEVARAKGLLLDDVLVDFPFYGMVEAERAHAVAMLLQPFVRQMIEGPTPVYWVHKPAPGTGAGKLINTVSILAVGTDAEAITEERSEDGWRKKITMAMLSGSPLFFLDNVNYPLDSGALASVITQRFWRDRLLGSNDEVNVPVKCQFIMTGNNVTMSGELLRRCVRIFINAGLADPTTRTGFKHPDLEAWVKENRSELVWACLTLIQHWIASGKRKFDGKPLASFEAWSSVMGGILASAGIDGFLANRSTMMKDGNEELQAKTAFVQAWWDRYGGGNVTTGDDLFDIASDSEPALDIRGGTDTARRRSLGMLVRAMKDQLFEISEEGGETITVKVVNGVGNAHKKVAGWRLERQ</sequence>
<dbReference type="AlphaFoldDB" id="A0A9W7NFI3"/>
<dbReference type="RefSeq" id="WP_149471430.1">
    <property type="nucleotide sequence ID" value="NZ_QOKW01000025.1"/>
</dbReference>
<accession>A0A9W7NFI3</accession>
<keyword evidence="2" id="KW-1185">Reference proteome</keyword>
<reference evidence="1 2" key="1">
    <citation type="submission" date="2018-07" db="EMBL/GenBank/DDBJ databases">
        <title>Genome sequence of Azospirillum sp. ATCC 49961.</title>
        <authorList>
            <person name="Sant'Anna F.H."/>
            <person name="Baldani J.I."/>
            <person name="Zilli J.E."/>
            <person name="Reis V.M."/>
            <person name="Hartmann A."/>
            <person name="Cruz L."/>
            <person name="de Souza E.M."/>
            <person name="de Oliveira Pedrosa F."/>
            <person name="Passaglia L.M.P."/>
        </authorList>
    </citation>
    <scope>NUCLEOTIDE SEQUENCE [LARGE SCALE GENOMIC DNA]</scope>
    <source>
        <strain evidence="1 2">ATCC 49961</strain>
    </source>
</reference>
<comment type="caution">
    <text evidence="1">The sequence shown here is derived from an EMBL/GenBank/DDBJ whole genome shotgun (WGS) entry which is preliminary data.</text>
</comment>
<protein>
    <submittedName>
        <fullName evidence="1">Uncharacterized protein</fullName>
    </submittedName>
</protein>
<organism evidence="1 2">
    <name type="scientific">Roseomonas genomospecies 6</name>
    <dbReference type="NCBI Taxonomy" id="214106"/>
    <lineage>
        <taxon>Bacteria</taxon>
        <taxon>Pseudomonadati</taxon>
        <taxon>Pseudomonadota</taxon>
        <taxon>Alphaproteobacteria</taxon>
        <taxon>Acetobacterales</taxon>
        <taxon>Roseomonadaceae</taxon>
        <taxon>Roseomonas</taxon>
    </lineage>
</organism>
<name>A0A9W7NFI3_9PROT</name>
<dbReference type="OrthoDB" id="123525at2"/>
<evidence type="ECO:0000313" key="1">
    <source>
        <dbReference type="EMBL" id="KAA0677287.1"/>
    </source>
</evidence>
<dbReference type="EMBL" id="QOKW01000025">
    <property type="protein sequence ID" value="KAA0677287.1"/>
    <property type="molecule type" value="Genomic_DNA"/>
</dbReference>
<gene>
    <name evidence="1" type="ORF">DS843_24370</name>
</gene>
<dbReference type="Proteomes" id="UP000480854">
    <property type="component" value="Unassembled WGS sequence"/>
</dbReference>
<proteinExistence type="predicted"/>